<dbReference type="Gene3D" id="2.70.98.10">
    <property type="match status" value="1"/>
</dbReference>
<dbReference type="InterPro" id="IPR011013">
    <property type="entry name" value="Gal_mutarotase_sf_dom"/>
</dbReference>
<dbReference type="Proteomes" id="UP001611548">
    <property type="component" value="Unassembled WGS sequence"/>
</dbReference>
<feature type="compositionally biased region" description="Low complexity" evidence="1">
    <location>
        <begin position="1"/>
        <end position="17"/>
    </location>
</feature>
<feature type="region of interest" description="Disordered" evidence="1">
    <location>
        <begin position="1"/>
        <end position="28"/>
    </location>
</feature>
<comment type="caution">
    <text evidence="2">The sequence shown here is derived from an EMBL/GenBank/DDBJ whole genome shotgun (WGS) entry which is preliminary data.</text>
</comment>
<dbReference type="EMBL" id="JBIRWE010000001">
    <property type="protein sequence ID" value="MFI1963196.1"/>
    <property type="molecule type" value="Genomic_DNA"/>
</dbReference>
<keyword evidence="3" id="KW-1185">Reference proteome</keyword>
<dbReference type="InterPro" id="IPR014718">
    <property type="entry name" value="GH-type_carb-bd"/>
</dbReference>
<dbReference type="InterPro" id="IPR027839">
    <property type="entry name" value="DUF4432"/>
</dbReference>
<dbReference type="RefSeq" id="WP_240483425.1">
    <property type="nucleotide sequence ID" value="NZ_JBIRWE010000001.1"/>
</dbReference>
<evidence type="ECO:0000313" key="2">
    <source>
        <dbReference type="EMBL" id="MFI1963196.1"/>
    </source>
</evidence>
<reference evidence="2 3" key="1">
    <citation type="submission" date="2024-10" db="EMBL/GenBank/DDBJ databases">
        <title>The Natural Products Discovery Center: Release of the First 8490 Sequenced Strains for Exploring Actinobacteria Biosynthetic Diversity.</title>
        <authorList>
            <person name="Kalkreuter E."/>
            <person name="Kautsar S.A."/>
            <person name="Yang D."/>
            <person name="Bader C.D."/>
            <person name="Teijaro C.N."/>
            <person name="Fluegel L."/>
            <person name="Davis C.M."/>
            <person name="Simpson J.R."/>
            <person name="Lauterbach L."/>
            <person name="Steele A.D."/>
            <person name="Gui C."/>
            <person name="Meng S."/>
            <person name="Li G."/>
            <person name="Viehrig K."/>
            <person name="Ye F."/>
            <person name="Su P."/>
            <person name="Kiefer A.F."/>
            <person name="Nichols A."/>
            <person name="Cepeda A.J."/>
            <person name="Yan W."/>
            <person name="Fan B."/>
            <person name="Jiang Y."/>
            <person name="Adhikari A."/>
            <person name="Zheng C.-J."/>
            <person name="Schuster L."/>
            <person name="Cowan T.M."/>
            <person name="Smanski M.J."/>
            <person name="Chevrette M.G."/>
            <person name="De Carvalho L.P.S."/>
            <person name="Shen B."/>
        </authorList>
    </citation>
    <scope>NUCLEOTIDE SEQUENCE [LARGE SCALE GENOMIC DNA]</scope>
    <source>
        <strain evidence="2 3">NPDC020327</strain>
    </source>
</reference>
<dbReference type="SUPFAM" id="SSF74650">
    <property type="entry name" value="Galactose mutarotase-like"/>
    <property type="match status" value="1"/>
</dbReference>
<gene>
    <name evidence="2" type="ORF">ACH429_03500</name>
</gene>
<evidence type="ECO:0000256" key="1">
    <source>
        <dbReference type="SAM" id="MobiDB-lite"/>
    </source>
</evidence>
<accession>A0ABW7UMW2</accession>
<protein>
    <submittedName>
        <fullName evidence="2">Aldose 1-epimerase family protein</fullName>
    </submittedName>
</protein>
<dbReference type="CDD" id="cd09023">
    <property type="entry name" value="Aldose_epim_Ec_c4013"/>
    <property type="match status" value="1"/>
</dbReference>
<sequence length="379" mass="41309">MSTAGTGTAGTDAAGTDGTDGVGGDGRIRDPRRLARYAGDLAAVGGVRAVVLDDGSERGVRALEFRTGGGLRFEVLVDRAMDIGVAEFDDHTVGWRSPTGFRHPALHETDAEDGLSWLRSMSGLLVTAGLDHTLFGGEVDAGHYAYPPKAAVRHGLHGRIANTPARLAGYGERWDGDRCVLWAEGEVRQATVFGEHLRLTRRVEADLYGTEIRLTDTVVNAGFERTPHMFLYHVNVGWPLLDEGSRFEADIARTLWQTDSVKEQGASHLELPGPRRGFVEQVYEHELTPGADGRVRARVANDRLGRFFELDVDPAEFPAFFEWLNAREGAYAIGLEPSTHHVAGDAAARGDGSMIWLEHGEARNYHSVFRFGRLPGGKA</sequence>
<proteinExistence type="predicted"/>
<organism evidence="2 3">
    <name type="scientific">Streptomyces pathocidini</name>
    <dbReference type="NCBI Taxonomy" id="1650571"/>
    <lineage>
        <taxon>Bacteria</taxon>
        <taxon>Bacillati</taxon>
        <taxon>Actinomycetota</taxon>
        <taxon>Actinomycetes</taxon>
        <taxon>Kitasatosporales</taxon>
        <taxon>Streptomycetaceae</taxon>
        <taxon>Streptomyces</taxon>
    </lineage>
</organism>
<name>A0ABW7UMW2_9ACTN</name>
<evidence type="ECO:0000313" key="3">
    <source>
        <dbReference type="Proteomes" id="UP001611548"/>
    </source>
</evidence>
<dbReference type="Pfam" id="PF14486">
    <property type="entry name" value="DUF4432"/>
    <property type="match status" value="1"/>
</dbReference>